<feature type="compositionally biased region" description="Gly residues" evidence="1">
    <location>
        <begin position="151"/>
        <end position="160"/>
    </location>
</feature>
<accession>A0A2A2K4H4</accession>
<dbReference type="AlphaFoldDB" id="A0A2A2K4H4"/>
<comment type="caution">
    <text evidence="2">The sequence shown here is derived from an EMBL/GenBank/DDBJ whole genome shotgun (WGS) entry which is preliminary data.</text>
</comment>
<dbReference type="Proteomes" id="UP000218231">
    <property type="component" value="Unassembled WGS sequence"/>
</dbReference>
<feature type="compositionally biased region" description="Basic and acidic residues" evidence="1">
    <location>
        <begin position="184"/>
        <end position="193"/>
    </location>
</feature>
<evidence type="ECO:0000256" key="1">
    <source>
        <dbReference type="SAM" id="MobiDB-lite"/>
    </source>
</evidence>
<sequence length="193" mass="21103">MSVFELAIFMRVFRDEHPVDPGDVAATVGHWFNCDVTAPQVGASADRMIRKGWLTHREGGLRAAPDGRDQARVSLHGITTFMNMGTKLLDVAMMMKVLNIAKLEVDPPYEEDLDPIDEDLDHPDAPDRWLTRDGWSDINPATGRPDPWGDSAGGKPGAGTGEDADTARGDREDGNANDAAPQRRPGENDDDKQ</sequence>
<evidence type="ECO:0000313" key="3">
    <source>
        <dbReference type="Proteomes" id="UP000218231"/>
    </source>
</evidence>
<feature type="compositionally biased region" description="Basic and acidic residues" evidence="1">
    <location>
        <begin position="122"/>
        <end position="135"/>
    </location>
</feature>
<protein>
    <submittedName>
        <fullName evidence="2">Uncharacterized protein</fullName>
    </submittedName>
</protein>
<feature type="region of interest" description="Disordered" evidence="1">
    <location>
        <begin position="112"/>
        <end position="193"/>
    </location>
</feature>
<feature type="compositionally biased region" description="Acidic residues" evidence="1">
    <location>
        <begin position="112"/>
        <end position="121"/>
    </location>
</feature>
<proteinExistence type="predicted"/>
<reference evidence="2 3" key="1">
    <citation type="journal article" date="2017" name="Curr. Biol.">
        <title>Genome architecture and evolution of a unichromosomal asexual nematode.</title>
        <authorList>
            <person name="Fradin H."/>
            <person name="Zegar C."/>
            <person name="Gutwein M."/>
            <person name="Lucas J."/>
            <person name="Kovtun M."/>
            <person name="Corcoran D."/>
            <person name="Baugh L.R."/>
            <person name="Kiontke K."/>
            <person name="Gunsalus K."/>
            <person name="Fitch D.H."/>
            <person name="Piano F."/>
        </authorList>
    </citation>
    <scope>NUCLEOTIDE SEQUENCE [LARGE SCALE GENOMIC DNA]</scope>
    <source>
        <strain evidence="2">PF1309</strain>
    </source>
</reference>
<evidence type="ECO:0000313" key="2">
    <source>
        <dbReference type="EMBL" id="PAV68886.1"/>
    </source>
</evidence>
<dbReference type="OrthoDB" id="10508429at2759"/>
<name>A0A2A2K4H4_9BILA</name>
<keyword evidence="3" id="KW-1185">Reference proteome</keyword>
<organism evidence="2 3">
    <name type="scientific">Diploscapter pachys</name>
    <dbReference type="NCBI Taxonomy" id="2018661"/>
    <lineage>
        <taxon>Eukaryota</taxon>
        <taxon>Metazoa</taxon>
        <taxon>Ecdysozoa</taxon>
        <taxon>Nematoda</taxon>
        <taxon>Chromadorea</taxon>
        <taxon>Rhabditida</taxon>
        <taxon>Rhabditina</taxon>
        <taxon>Rhabditomorpha</taxon>
        <taxon>Rhabditoidea</taxon>
        <taxon>Rhabditidae</taxon>
        <taxon>Diploscapter</taxon>
    </lineage>
</organism>
<feature type="compositionally biased region" description="Basic and acidic residues" evidence="1">
    <location>
        <begin position="165"/>
        <end position="174"/>
    </location>
</feature>
<dbReference type="EMBL" id="LIAE01009663">
    <property type="protein sequence ID" value="PAV68886.1"/>
    <property type="molecule type" value="Genomic_DNA"/>
</dbReference>
<gene>
    <name evidence="2" type="ORF">WR25_25992</name>
</gene>